<evidence type="ECO:0000256" key="7">
    <source>
        <dbReference type="ARBA" id="ARBA00023242"/>
    </source>
</evidence>
<comment type="subcellular location">
    <subcellularLocation>
        <location evidence="2">Nucleus</location>
    </subcellularLocation>
</comment>
<reference evidence="10" key="1">
    <citation type="submission" date="2019-08" db="EMBL/GenBank/DDBJ databases">
        <title>The improved chromosome-level genome for the pearl oyster Pinctada fucata martensii using PacBio sequencing and Hi-C.</title>
        <authorList>
            <person name="Zheng Z."/>
        </authorList>
    </citation>
    <scope>NUCLEOTIDE SEQUENCE</scope>
    <source>
        <strain evidence="10">ZZ-2019</strain>
        <tissue evidence="10">Adductor muscle</tissue>
    </source>
</reference>
<evidence type="ECO:0000259" key="8">
    <source>
        <dbReference type="Pfam" id="PF13359"/>
    </source>
</evidence>
<dbReference type="InterPro" id="IPR045249">
    <property type="entry name" value="HARBI1-like"/>
</dbReference>
<name>A0AA88YL69_PINIB</name>
<feature type="domain" description="DDE Tnp4" evidence="8">
    <location>
        <begin position="33"/>
        <end position="155"/>
    </location>
</feature>
<evidence type="ECO:0000313" key="9">
    <source>
        <dbReference type="EMBL" id="KAK3086191.1"/>
    </source>
</evidence>
<keyword evidence="7" id="KW-0539">Nucleus</keyword>
<proteinExistence type="inferred from homology"/>
<evidence type="ECO:0000256" key="4">
    <source>
        <dbReference type="ARBA" id="ARBA00022722"/>
    </source>
</evidence>
<dbReference type="Proteomes" id="UP001186944">
    <property type="component" value="Unassembled WGS sequence"/>
</dbReference>
<dbReference type="GO" id="GO:0005634">
    <property type="term" value="C:nucleus"/>
    <property type="evidence" value="ECO:0007669"/>
    <property type="project" value="UniProtKB-SubCell"/>
</dbReference>
<keyword evidence="6" id="KW-0378">Hydrolase</keyword>
<dbReference type="AlphaFoldDB" id="A0AA88YL69"/>
<comment type="caution">
    <text evidence="10">The sequence shown here is derived from an EMBL/GenBank/DDBJ whole genome shotgun (WGS) entry which is preliminary data.</text>
</comment>
<evidence type="ECO:0000256" key="3">
    <source>
        <dbReference type="ARBA" id="ARBA00006958"/>
    </source>
</evidence>
<keyword evidence="11" id="KW-1185">Reference proteome</keyword>
<comment type="cofactor">
    <cofactor evidence="1">
        <name>a divalent metal cation</name>
        <dbReference type="ChEBI" id="CHEBI:60240"/>
    </cofactor>
</comment>
<evidence type="ECO:0000256" key="2">
    <source>
        <dbReference type="ARBA" id="ARBA00004123"/>
    </source>
</evidence>
<evidence type="ECO:0000313" key="10">
    <source>
        <dbReference type="EMBL" id="KAK3107499.1"/>
    </source>
</evidence>
<dbReference type="InterPro" id="IPR027806">
    <property type="entry name" value="HARBI1_dom"/>
</dbReference>
<keyword evidence="4" id="KW-0540">Nuclease</keyword>
<dbReference type="PANTHER" id="PTHR22930:SF289">
    <property type="entry name" value="DDE TNP4 DOMAIN-CONTAINING PROTEIN-RELATED"/>
    <property type="match status" value="1"/>
</dbReference>
<evidence type="ECO:0000256" key="1">
    <source>
        <dbReference type="ARBA" id="ARBA00001968"/>
    </source>
</evidence>
<dbReference type="EMBL" id="VSWD01000012">
    <property type="protein sequence ID" value="KAK3086191.1"/>
    <property type="molecule type" value="Genomic_DNA"/>
</dbReference>
<dbReference type="GO" id="GO:0046872">
    <property type="term" value="F:metal ion binding"/>
    <property type="evidence" value="ECO:0007669"/>
    <property type="project" value="UniProtKB-KW"/>
</dbReference>
<evidence type="ECO:0000256" key="6">
    <source>
        <dbReference type="ARBA" id="ARBA00022801"/>
    </source>
</evidence>
<comment type="similarity">
    <text evidence="3">Belongs to the HARBI1 family.</text>
</comment>
<evidence type="ECO:0000256" key="5">
    <source>
        <dbReference type="ARBA" id="ARBA00022723"/>
    </source>
</evidence>
<gene>
    <name evidence="9" type="ORF">FSP39_015002</name>
    <name evidence="10" type="ORF">FSP39_015880</name>
</gene>
<dbReference type="EMBL" id="VSWD01000002">
    <property type="protein sequence ID" value="KAK3107499.1"/>
    <property type="molecule type" value="Genomic_DNA"/>
</dbReference>
<dbReference type="Pfam" id="PF13359">
    <property type="entry name" value="DDE_Tnp_4"/>
    <property type="match status" value="1"/>
</dbReference>
<keyword evidence="5" id="KW-0479">Metal-binding</keyword>
<sequence length="155" mass="17690">MNNIKFPTSQEEFRNIKEGFYRIAEFPNVIGAIDGTLIPILAPGEDEEAYVCRKNFHAINVQAICESNLRFTNVVCRWPGATHDAFVLSQSKIPEHLEGTLEGWLLGDSGYPLKKWLMTPLANPVLEKEIKYNQAHIKTRNTIERAFGVLKSRFR</sequence>
<protein>
    <recommendedName>
        <fullName evidence="8">DDE Tnp4 domain-containing protein</fullName>
    </recommendedName>
</protein>
<accession>A0AA88YL69</accession>
<organism evidence="10 11">
    <name type="scientific">Pinctada imbricata</name>
    <name type="common">Atlantic pearl-oyster</name>
    <name type="synonym">Pinctada martensii</name>
    <dbReference type="NCBI Taxonomy" id="66713"/>
    <lineage>
        <taxon>Eukaryota</taxon>
        <taxon>Metazoa</taxon>
        <taxon>Spiralia</taxon>
        <taxon>Lophotrochozoa</taxon>
        <taxon>Mollusca</taxon>
        <taxon>Bivalvia</taxon>
        <taxon>Autobranchia</taxon>
        <taxon>Pteriomorphia</taxon>
        <taxon>Pterioida</taxon>
        <taxon>Pterioidea</taxon>
        <taxon>Pteriidae</taxon>
        <taxon>Pinctada</taxon>
    </lineage>
</organism>
<dbReference type="GO" id="GO:0004518">
    <property type="term" value="F:nuclease activity"/>
    <property type="evidence" value="ECO:0007669"/>
    <property type="project" value="UniProtKB-KW"/>
</dbReference>
<evidence type="ECO:0000313" key="11">
    <source>
        <dbReference type="Proteomes" id="UP001186944"/>
    </source>
</evidence>
<dbReference type="PANTHER" id="PTHR22930">
    <property type="match status" value="1"/>
</dbReference>
<dbReference type="GO" id="GO:0016787">
    <property type="term" value="F:hydrolase activity"/>
    <property type="evidence" value="ECO:0007669"/>
    <property type="project" value="UniProtKB-KW"/>
</dbReference>